<reference evidence="2" key="1">
    <citation type="submission" date="2015-12" db="EMBL/GenBank/DDBJ databases">
        <title>Update maize B73 reference genome by single molecule sequencing technologies.</title>
        <authorList>
            <consortium name="Maize Genome Sequencing Project"/>
            <person name="Ware D."/>
        </authorList>
    </citation>
    <scope>NUCLEOTIDE SEQUENCE</scope>
    <source>
        <tissue evidence="2">Seedling</tissue>
    </source>
</reference>
<protein>
    <submittedName>
        <fullName evidence="2">Ypt/Rab-GAP domain of gyp1p superfamily protein</fullName>
    </submittedName>
</protein>
<dbReference type="AlphaFoldDB" id="A0A1D6M0R3"/>
<dbReference type="ExpressionAtlas" id="A0A1D6M0R3">
    <property type="expression patterns" value="baseline"/>
</dbReference>
<organism evidence="2">
    <name type="scientific">Zea mays</name>
    <name type="common">Maize</name>
    <dbReference type="NCBI Taxonomy" id="4577"/>
    <lineage>
        <taxon>Eukaryota</taxon>
        <taxon>Viridiplantae</taxon>
        <taxon>Streptophyta</taxon>
        <taxon>Embryophyta</taxon>
        <taxon>Tracheophyta</taxon>
        <taxon>Spermatophyta</taxon>
        <taxon>Magnoliopsida</taxon>
        <taxon>Liliopsida</taxon>
        <taxon>Poales</taxon>
        <taxon>Poaceae</taxon>
        <taxon>PACMAD clade</taxon>
        <taxon>Panicoideae</taxon>
        <taxon>Andropogonodae</taxon>
        <taxon>Andropogoneae</taxon>
        <taxon>Tripsacinae</taxon>
        <taxon>Zea</taxon>
    </lineage>
</organism>
<gene>
    <name evidence="2" type="ORF">ZEAMMB73_Zm00001d037822</name>
</gene>
<accession>A0A1D6M0R3</accession>
<evidence type="ECO:0000313" key="2">
    <source>
        <dbReference type="EMBL" id="AQK84879.1"/>
    </source>
</evidence>
<dbReference type="InParanoid" id="A0A1D6M0R3"/>
<sequence length="214" mass="23528">MDPTFRVLDIGSPPPPLKSSSRISRSLLCQRSYTRAAICSVCPALPGLVERRSALGSPHLRAGAVGSGGKQSNPPAAESGERGRMAEEDRQQRRRFANLRSVQCQIDLSILPASPGASVDKLRHAAADSRRRYVSLRRRLMVDPHLPKEEDRSSNLVVDNPLSQNPANECSIEVPGVLNVQRLQQLLLTLATLIKRELCDSSFLVIGYIMKKIL</sequence>
<proteinExistence type="predicted"/>
<name>A0A1D6M0R3_MAIZE</name>
<dbReference type="STRING" id="4577.A0A1D6M0R3"/>
<feature type="region of interest" description="Disordered" evidence="1">
    <location>
        <begin position="1"/>
        <end position="22"/>
    </location>
</feature>
<feature type="region of interest" description="Disordered" evidence="1">
    <location>
        <begin position="59"/>
        <end position="91"/>
    </location>
</feature>
<dbReference type="EMBL" id="CM000782">
    <property type="protein sequence ID" value="AQK84879.1"/>
    <property type="molecule type" value="Genomic_DNA"/>
</dbReference>
<evidence type="ECO:0000256" key="1">
    <source>
        <dbReference type="SAM" id="MobiDB-lite"/>
    </source>
</evidence>
<feature type="compositionally biased region" description="Basic and acidic residues" evidence="1">
    <location>
        <begin position="79"/>
        <end position="91"/>
    </location>
</feature>